<dbReference type="InterPro" id="IPR002293">
    <property type="entry name" value="AA/rel_permease1"/>
</dbReference>
<evidence type="ECO:0000256" key="4">
    <source>
        <dbReference type="ARBA" id="ARBA00023136"/>
    </source>
</evidence>
<feature type="transmembrane region" description="Helical" evidence="5">
    <location>
        <begin position="255"/>
        <end position="276"/>
    </location>
</feature>
<keyword evidence="4 5" id="KW-0472">Membrane</keyword>
<protein>
    <recommendedName>
        <fullName evidence="6">Cationic amino acid transporter C-terminal domain-containing protein</fullName>
    </recommendedName>
</protein>
<dbReference type="Pfam" id="PF13906">
    <property type="entry name" value="AA_permease_C"/>
    <property type="match status" value="1"/>
</dbReference>
<comment type="subcellular location">
    <subcellularLocation>
        <location evidence="1">Membrane</location>
        <topology evidence="1">Multi-pass membrane protein</topology>
    </subcellularLocation>
</comment>
<gene>
    <name evidence="7" type="ORF">PEVE_00010536</name>
</gene>
<dbReference type="PANTHER" id="PTHR43243">
    <property type="entry name" value="INNER MEMBRANE TRANSPORTER YGJI-RELATED"/>
    <property type="match status" value="1"/>
</dbReference>
<evidence type="ECO:0000313" key="8">
    <source>
        <dbReference type="Proteomes" id="UP001159427"/>
    </source>
</evidence>
<evidence type="ECO:0000256" key="2">
    <source>
        <dbReference type="ARBA" id="ARBA00022692"/>
    </source>
</evidence>
<proteinExistence type="predicted"/>
<sequence length="300" mass="32916">FSIYTVFCFLAYFGVSAVLTLMWPSSDLPVDGTLPNVFALRGAPWAKYVIAVGALCGLTSSLLGALLPLPRMLYSMASDGLIFKFLAKVNPRTEIPMIATVISGVFSAILAFIFNLHDLVEMMSIGTLLAYTMVAVCVLVLRYQPDTIGLIKENSSETSLSSHLAEKNISKEDTPLLGVLLRDVRKPSRKTALLALIATVVSCIGFAGVCALIIWASHDLLQARWWAILMMVLVGAAAIGSMVVLLLLPQNKTPLPFKVPFVPLLPLLSVFINLFLILKLSYLTWIRFAVWMVIGEYFDR</sequence>
<feature type="non-terminal residue" evidence="7">
    <location>
        <position position="1"/>
    </location>
</feature>
<comment type="caution">
    <text evidence="7">The sequence shown here is derived from an EMBL/GenBank/DDBJ whole genome shotgun (WGS) entry which is preliminary data.</text>
</comment>
<keyword evidence="8" id="KW-1185">Reference proteome</keyword>
<feature type="domain" description="Cationic amino acid transporter C-terminal" evidence="6">
    <location>
        <begin position="257"/>
        <end position="295"/>
    </location>
</feature>
<dbReference type="Pfam" id="PF13520">
    <property type="entry name" value="AA_permease_2"/>
    <property type="match status" value="1"/>
</dbReference>
<evidence type="ECO:0000256" key="3">
    <source>
        <dbReference type="ARBA" id="ARBA00022989"/>
    </source>
</evidence>
<dbReference type="Gene3D" id="1.20.1740.10">
    <property type="entry name" value="Amino acid/polyamine transporter I"/>
    <property type="match status" value="1"/>
</dbReference>
<feature type="transmembrane region" description="Helical" evidence="5">
    <location>
        <begin position="192"/>
        <end position="217"/>
    </location>
</feature>
<feature type="transmembrane region" description="Helical" evidence="5">
    <location>
        <begin position="7"/>
        <end position="25"/>
    </location>
</feature>
<evidence type="ECO:0000256" key="5">
    <source>
        <dbReference type="SAM" id="Phobius"/>
    </source>
</evidence>
<dbReference type="Proteomes" id="UP001159427">
    <property type="component" value="Unassembled WGS sequence"/>
</dbReference>
<reference evidence="7 8" key="1">
    <citation type="submission" date="2022-05" db="EMBL/GenBank/DDBJ databases">
        <authorList>
            <consortium name="Genoscope - CEA"/>
            <person name="William W."/>
        </authorList>
    </citation>
    <scope>NUCLEOTIDE SEQUENCE [LARGE SCALE GENOMIC DNA]</scope>
</reference>
<dbReference type="EMBL" id="CALNXI010001746">
    <property type="protein sequence ID" value="CAH3176198.1"/>
    <property type="molecule type" value="Genomic_DNA"/>
</dbReference>
<keyword evidence="3 5" id="KW-1133">Transmembrane helix</keyword>
<feature type="transmembrane region" description="Helical" evidence="5">
    <location>
        <begin position="45"/>
        <end position="74"/>
    </location>
</feature>
<dbReference type="InterPro" id="IPR029485">
    <property type="entry name" value="CAT_C"/>
</dbReference>
<dbReference type="PANTHER" id="PTHR43243:SF105">
    <property type="entry name" value="CATIONIC AMINO ACID TRANSPORTER C-TERMINAL DOMAIN-CONTAINING PROTEIN"/>
    <property type="match status" value="1"/>
</dbReference>
<evidence type="ECO:0000259" key="6">
    <source>
        <dbReference type="Pfam" id="PF13906"/>
    </source>
</evidence>
<feature type="transmembrane region" description="Helical" evidence="5">
    <location>
        <begin position="122"/>
        <end position="143"/>
    </location>
</feature>
<name>A0ABN8RBC4_9CNID</name>
<evidence type="ECO:0000256" key="1">
    <source>
        <dbReference type="ARBA" id="ARBA00004141"/>
    </source>
</evidence>
<accession>A0ABN8RBC4</accession>
<evidence type="ECO:0000313" key="7">
    <source>
        <dbReference type="EMBL" id="CAH3176198.1"/>
    </source>
</evidence>
<organism evidence="7 8">
    <name type="scientific">Porites evermanni</name>
    <dbReference type="NCBI Taxonomy" id="104178"/>
    <lineage>
        <taxon>Eukaryota</taxon>
        <taxon>Metazoa</taxon>
        <taxon>Cnidaria</taxon>
        <taxon>Anthozoa</taxon>
        <taxon>Hexacorallia</taxon>
        <taxon>Scleractinia</taxon>
        <taxon>Fungiina</taxon>
        <taxon>Poritidae</taxon>
        <taxon>Porites</taxon>
    </lineage>
</organism>
<keyword evidence="2 5" id="KW-0812">Transmembrane</keyword>
<feature type="transmembrane region" description="Helical" evidence="5">
    <location>
        <begin position="223"/>
        <end position="248"/>
    </location>
</feature>
<feature type="transmembrane region" description="Helical" evidence="5">
    <location>
        <begin position="95"/>
        <end position="116"/>
    </location>
</feature>